<evidence type="ECO:0000313" key="2">
    <source>
        <dbReference type="EMBL" id="WPJ95591.1"/>
    </source>
</evidence>
<feature type="chain" id="PRO_5045545179" evidence="1">
    <location>
        <begin position="25"/>
        <end position="177"/>
    </location>
</feature>
<dbReference type="Proteomes" id="UP001324993">
    <property type="component" value="Chromosome"/>
</dbReference>
<dbReference type="Pfam" id="PF13689">
    <property type="entry name" value="DUF4154"/>
    <property type="match status" value="1"/>
</dbReference>
<feature type="signal peptide" evidence="1">
    <location>
        <begin position="1"/>
        <end position="24"/>
    </location>
</feature>
<dbReference type="InterPro" id="IPR025293">
    <property type="entry name" value="YfiR/HmsC-like"/>
</dbReference>
<organism evidence="2 3">
    <name type="scientific">Coraliomargarita algicola</name>
    <dbReference type="NCBI Taxonomy" id="3092156"/>
    <lineage>
        <taxon>Bacteria</taxon>
        <taxon>Pseudomonadati</taxon>
        <taxon>Verrucomicrobiota</taxon>
        <taxon>Opitutia</taxon>
        <taxon>Puniceicoccales</taxon>
        <taxon>Coraliomargaritaceae</taxon>
        <taxon>Coraliomargarita</taxon>
    </lineage>
</organism>
<dbReference type="EMBL" id="CP138858">
    <property type="protein sequence ID" value="WPJ95591.1"/>
    <property type="molecule type" value="Genomic_DNA"/>
</dbReference>
<protein>
    <submittedName>
        <fullName evidence="2">YfiR family protein</fullName>
    </submittedName>
</protein>
<reference evidence="2 3" key="1">
    <citation type="submission" date="2023-11" db="EMBL/GenBank/DDBJ databases">
        <title>Coraliomargarita sp. nov., isolated from marine algae.</title>
        <authorList>
            <person name="Lee J.K."/>
            <person name="Baek J.H."/>
            <person name="Kim J.M."/>
            <person name="Choi D.G."/>
            <person name="Jeon C.O."/>
        </authorList>
    </citation>
    <scope>NUCLEOTIDE SEQUENCE [LARGE SCALE GENOMIC DNA]</scope>
    <source>
        <strain evidence="2 3">J2-16</strain>
    </source>
</reference>
<keyword evidence="1" id="KW-0732">Signal</keyword>
<name>A0ABZ0RHG0_9BACT</name>
<evidence type="ECO:0000256" key="1">
    <source>
        <dbReference type="SAM" id="SignalP"/>
    </source>
</evidence>
<gene>
    <name evidence="2" type="ORF">SH580_19420</name>
</gene>
<accession>A0ABZ0RHG0</accession>
<evidence type="ECO:0000313" key="3">
    <source>
        <dbReference type="Proteomes" id="UP001324993"/>
    </source>
</evidence>
<sequence length="177" mass="20115">MIRTLQLQLCICALLAILPWGLHAQTVQEENLKAGYLVNFLEFIEWDHTNSKGHRIGVMNSASVVAKINAICTARKYKEHGKPITVTDFKQKEAIKQVDLLFIPRGMQALWPELVQLSEKEQIVLIGEEAGFLESGGLIQFVTTNNRLRFKINCKQAERLNIRMSSKLLSLAIELKR</sequence>
<proteinExistence type="predicted"/>
<keyword evidence="3" id="KW-1185">Reference proteome</keyword>
<dbReference type="RefSeq" id="WP_319832470.1">
    <property type="nucleotide sequence ID" value="NZ_CP138858.1"/>
</dbReference>